<dbReference type="AlphaFoldDB" id="A0A1F8B8G0"/>
<reference evidence="3 4" key="1">
    <citation type="journal article" date="2016" name="Nat. Commun.">
        <title>Thousands of microbial genomes shed light on interconnected biogeochemical processes in an aquifer system.</title>
        <authorList>
            <person name="Anantharaman K."/>
            <person name="Brown C.T."/>
            <person name="Hug L.A."/>
            <person name="Sharon I."/>
            <person name="Castelle C.J."/>
            <person name="Probst A.J."/>
            <person name="Thomas B.C."/>
            <person name="Singh A."/>
            <person name="Wilkins M.J."/>
            <person name="Karaoz U."/>
            <person name="Brodie E.L."/>
            <person name="Williams K.H."/>
            <person name="Hubbard S.S."/>
            <person name="Banfield J.F."/>
        </authorList>
    </citation>
    <scope>NUCLEOTIDE SEQUENCE [LARGE SCALE GENOMIC DNA]</scope>
</reference>
<proteinExistence type="predicted"/>
<evidence type="ECO:0000259" key="2">
    <source>
        <dbReference type="Pfam" id="PF12229"/>
    </source>
</evidence>
<feature type="domain" description="YoaR-like putative peptidoglycan binding" evidence="2">
    <location>
        <begin position="84"/>
        <end position="191"/>
    </location>
</feature>
<dbReference type="Pfam" id="PF04294">
    <property type="entry name" value="VanW"/>
    <property type="match status" value="1"/>
</dbReference>
<dbReference type="InterPro" id="IPR052913">
    <property type="entry name" value="Glycopeptide_resist_protein"/>
</dbReference>
<dbReference type="InterPro" id="IPR007391">
    <property type="entry name" value="Vancomycin_resist_VanW"/>
</dbReference>
<protein>
    <recommendedName>
        <fullName evidence="2">YoaR-like putative peptidoglycan binding domain-containing protein</fullName>
    </recommendedName>
</protein>
<evidence type="ECO:0000313" key="4">
    <source>
        <dbReference type="Proteomes" id="UP000176404"/>
    </source>
</evidence>
<dbReference type="EMBL" id="MGHD01000005">
    <property type="protein sequence ID" value="OGM60334.1"/>
    <property type="molecule type" value="Genomic_DNA"/>
</dbReference>
<feature type="domain" description="YoaR-like putative peptidoglycan binding" evidence="2">
    <location>
        <begin position="252"/>
        <end position="315"/>
    </location>
</feature>
<evidence type="ECO:0000313" key="3">
    <source>
        <dbReference type="EMBL" id="OGM60334.1"/>
    </source>
</evidence>
<sequence>MKEKLLFKKYPKIRIFIVFIATLPLFFLSFFYLLYEDRILPNIEFAGYKVSGKTRMEAEKYLKENVNEPEKLILITNDKKFDLLLREINFSFDFQASVDSAYQAKKNRGLIKNFINLPFSILNKKELPLIINFNNQSLEEYLSIISNQLGKEPVYPKATFEENTVFLNKGSPGEKVETLKLKKEIVKRLSTANYTPVFIPLRTIDPRLSDTEVEVLKERAEKLIGKSLTFNYEVYNLLIKEKEIFSFLKINDYQDEEIKKIIGKTSSQINRDPQNAVFRFEGEKVKEFQAAKEGVRVDTEKLEELIKLNIDKLEKSEEKNLNLTIPVKTASPLITLDEVNNLGIRELIGKGSSKFKGSIASRIHNIKLASSKFNGVLIAPEETFSFNQTLGDVSTFTGYKQAYIIKDGQTILGDGGGVCQVSTTLFRAALDAGLPITERRPHSYRVSYYEQDSAPGLDATIYSPTTDLKFKNDFSRHLLIQTIFEEKTLTLTFEIYGSKDGRISKVTKPTITDIVPPPEDQYIDDPTLPLGQIKQIDYKAWGAKVKFDYRVEKDGKTIFEKTFYSIYQPWQAKFLRGTGPVI</sequence>
<name>A0A1F8B8G0_9BACT</name>
<feature type="transmembrane region" description="Helical" evidence="1">
    <location>
        <begin position="12"/>
        <end position="35"/>
    </location>
</feature>
<dbReference type="InterPro" id="IPR022029">
    <property type="entry name" value="YoaR-like_PG-bd"/>
</dbReference>
<gene>
    <name evidence="3" type="ORF">A2892_03270</name>
</gene>
<comment type="caution">
    <text evidence="3">The sequence shown here is derived from an EMBL/GenBank/DDBJ whole genome shotgun (WGS) entry which is preliminary data.</text>
</comment>
<dbReference type="Pfam" id="PF12229">
    <property type="entry name" value="PG_binding_4"/>
    <property type="match status" value="2"/>
</dbReference>
<organism evidence="3 4">
    <name type="scientific">Candidatus Woesebacteria bacterium RIFCSPLOWO2_01_FULL_39_10b</name>
    <dbReference type="NCBI Taxonomy" id="1802517"/>
    <lineage>
        <taxon>Bacteria</taxon>
        <taxon>Candidatus Woeseibacteriota</taxon>
    </lineage>
</organism>
<evidence type="ECO:0000256" key="1">
    <source>
        <dbReference type="SAM" id="Phobius"/>
    </source>
</evidence>
<keyword evidence="1" id="KW-0812">Transmembrane</keyword>
<dbReference type="PANTHER" id="PTHR35788">
    <property type="entry name" value="EXPORTED PROTEIN-RELATED"/>
    <property type="match status" value="1"/>
</dbReference>
<dbReference type="STRING" id="1802517.A2892_03270"/>
<keyword evidence="1" id="KW-1133">Transmembrane helix</keyword>
<dbReference type="Proteomes" id="UP000176404">
    <property type="component" value="Unassembled WGS sequence"/>
</dbReference>
<accession>A0A1F8B8G0</accession>
<dbReference type="PANTHER" id="PTHR35788:SF1">
    <property type="entry name" value="EXPORTED PROTEIN"/>
    <property type="match status" value="1"/>
</dbReference>
<keyword evidence="1" id="KW-0472">Membrane</keyword>